<keyword evidence="3" id="KW-1185">Reference proteome</keyword>
<accession>A0A7J7NK56</accession>
<organism evidence="2 3">
    <name type="scientific">Kingdonia uniflora</name>
    <dbReference type="NCBI Taxonomy" id="39325"/>
    <lineage>
        <taxon>Eukaryota</taxon>
        <taxon>Viridiplantae</taxon>
        <taxon>Streptophyta</taxon>
        <taxon>Embryophyta</taxon>
        <taxon>Tracheophyta</taxon>
        <taxon>Spermatophyta</taxon>
        <taxon>Magnoliopsida</taxon>
        <taxon>Ranunculales</taxon>
        <taxon>Circaeasteraceae</taxon>
        <taxon>Kingdonia</taxon>
    </lineage>
</organism>
<evidence type="ECO:0000256" key="1">
    <source>
        <dbReference type="SAM" id="MobiDB-lite"/>
    </source>
</evidence>
<evidence type="ECO:0000313" key="3">
    <source>
        <dbReference type="Proteomes" id="UP000541444"/>
    </source>
</evidence>
<name>A0A7J7NK56_9MAGN</name>
<evidence type="ECO:0000313" key="2">
    <source>
        <dbReference type="EMBL" id="KAF6167575.1"/>
    </source>
</evidence>
<sequence length="119" mass="13783">MDPREGIWTNEKHLSFLHQMEASFVRKMFDRSMLKCATAITLDRYSPDCSESTRPGNKRRCARMFVSDSKRSKKLKLKLKVDQKIAKRRCSRSDDNSQDQVVPQIGKSKSDEDEPSINT</sequence>
<reference evidence="2 3" key="1">
    <citation type="journal article" date="2020" name="IScience">
        <title>Genome Sequencing of the Endangered Kingdonia uniflora (Circaeasteraceae, Ranunculales) Reveals Potential Mechanisms of Evolutionary Specialization.</title>
        <authorList>
            <person name="Sun Y."/>
            <person name="Deng T."/>
            <person name="Zhang A."/>
            <person name="Moore M.J."/>
            <person name="Landis J.B."/>
            <person name="Lin N."/>
            <person name="Zhang H."/>
            <person name="Zhang X."/>
            <person name="Huang J."/>
            <person name="Zhang X."/>
            <person name="Sun H."/>
            <person name="Wang H."/>
        </authorList>
    </citation>
    <scope>NUCLEOTIDE SEQUENCE [LARGE SCALE GENOMIC DNA]</scope>
    <source>
        <strain evidence="2">TB1705</strain>
        <tissue evidence="2">Leaf</tissue>
    </source>
</reference>
<comment type="caution">
    <text evidence="2">The sequence shown here is derived from an EMBL/GenBank/DDBJ whole genome shotgun (WGS) entry which is preliminary data.</text>
</comment>
<dbReference type="Proteomes" id="UP000541444">
    <property type="component" value="Unassembled WGS sequence"/>
</dbReference>
<feature type="compositionally biased region" description="Basic and acidic residues" evidence="1">
    <location>
        <begin position="86"/>
        <end position="95"/>
    </location>
</feature>
<proteinExistence type="predicted"/>
<protein>
    <submittedName>
        <fullName evidence="2">Uncharacterized protein</fullName>
    </submittedName>
</protein>
<dbReference type="OrthoDB" id="751338at2759"/>
<dbReference type="AlphaFoldDB" id="A0A7J7NK56"/>
<gene>
    <name evidence="2" type="ORF">GIB67_031158</name>
</gene>
<feature type="region of interest" description="Disordered" evidence="1">
    <location>
        <begin position="86"/>
        <end position="119"/>
    </location>
</feature>
<dbReference type="EMBL" id="JACGCM010000723">
    <property type="protein sequence ID" value="KAF6167575.1"/>
    <property type="molecule type" value="Genomic_DNA"/>
</dbReference>